<evidence type="ECO:0000313" key="4">
    <source>
        <dbReference type="Proteomes" id="UP001610861"/>
    </source>
</evidence>
<keyword evidence="1" id="KW-1133">Transmembrane helix</keyword>
<sequence length="145" mass="14838">MRRALRQRLGTRQDDEGSVLILTLGYAVLALVAILVCVDATSLYLAQKRLDGLADAAALAGADGFTLSVVGDEARAELTDAGVHDQAAAVLEQVAGAAALVSASTPDGVSARVTVAGTWHPPVLTMFVPDGLGLQATATSRTALR</sequence>
<reference evidence="3 4" key="1">
    <citation type="submission" date="2024-09" db="EMBL/GenBank/DDBJ databases">
        <authorList>
            <person name="Pan X."/>
        </authorList>
    </citation>
    <scope>NUCLEOTIDE SEQUENCE [LARGE SCALE GENOMIC DNA]</scope>
    <source>
        <strain evidence="3 4">B2969</strain>
    </source>
</reference>
<dbReference type="Pfam" id="PF13400">
    <property type="entry name" value="Tad"/>
    <property type="match status" value="1"/>
</dbReference>
<keyword evidence="4" id="KW-1185">Reference proteome</keyword>
<proteinExistence type="predicted"/>
<keyword evidence="1" id="KW-0472">Membrane</keyword>
<gene>
    <name evidence="3" type="ORF">ACH3VR_08130</name>
</gene>
<dbReference type="InterPro" id="IPR028087">
    <property type="entry name" value="Tad_N"/>
</dbReference>
<evidence type="ECO:0000259" key="2">
    <source>
        <dbReference type="Pfam" id="PF13400"/>
    </source>
</evidence>
<organism evidence="3 4">
    <name type="scientific">Microbacterium alkaliflavum</name>
    <dbReference type="NCBI Taxonomy" id="3248839"/>
    <lineage>
        <taxon>Bacteria</taxon>
        <taxon>Bacillati</taxon>
        <taxon>Actinomycetota</taxon>
        <taxon>Actinomycetes</taxon>
        <taxon>Micrococcales</taxon>
        <taxon>Microbacteriaceae</taxon>
        <taxon>Microbacterium</taxon>
    </lineage>
</organism>
<comment type="caution">
    <text evidence="3">The sequence shown here is derived from an EMBL/GenBank/DDBJ whole genome shotgun (WGS) entry which is preliminary data.</text>
</comment>
<dbReference type="EMBL" id="JBIQWL010000002">
    <property type="protein sequence ID" value="MFH8250316.1"/>
    <property type="molecule type" value="Genomic_DNA"/>
</dbReference>
<evidence type="ECO:0000313" key="3">
    <source>
        <dbReference type="EMBL" id="MFH8250316.1"/>
    </source>
</evidence>
<name>A0ABW7Q637_9MICO</name>
<dbReference type="RefSeq" id="WP_396640248.1">
    <property type="nucleotide sequence ID" value="NZ_JBIQWL010000002.1"/>
</dbReference>
<evidence type="ECO:0000256" key="1">
    <source>
        <dbReference type="SAM" id="Phobius"/>
    </source>
</evidence>
<accession>A0ABW7Q637</accession>
<keyword evidence="1" id="KW-0812">Transmembrane</keyword>
<dbReference type="Proteomes" id="UP001610861">
    <property type="component" value="Unassembled WGS sequence"/>
</dbReference>
<protein>
    <submittedName>
        <fullName evidence="3">Pilus assembly protein TadG-related protein</fullName>
    </submittedName>
</protein>
<feature type="transmembrane region" description="Helical" evidence="1">
    <location>
        <begin position="20"/>
        <end position="45"/>
    </location>
</feature>
<feature type="domain" description="Putative Flp pilus-assembly TadG-like N-terminal" evidence="2">
    <location>
        <begin position="17"/>
        <end position="63"/>
    </location>
</feature>